<accession>A0A1H3BE01</accession>
<proteinExistence type="predicted"/>
<evidence type="ECO:0000313" key="2">
    <source>
        <dbReference type="Proteomes" id="UP000198816"/>
    </source>
</evidence>
<keyword evidence="2" id="KW-1185">Reference proteome</keyword>
<dbReference type="AlphaFoldDB" id="A0A1H3BE01"/>
<gene>
    <name evidence="1" type="ORF">SAMN05421783_12410</name>
</gene>
<dbReference type="EMBL" id="FNNZ01000024">
    <property type="protein sequence ID" value="SDX39259.1"/>
    <property type="molecule type" value="Genomic_DNA"/>
</dbReference>
<sequence length="141" mass="14469">MNWKEQLDKAVAAVREAATSENARDIAGKAKTAALGLVEKVKTGAVDAADAFVEANRDPSALTVRFLNADLTIVSPADGISVTRPDAATLVIEDGSGNGLVVNAGADPAFVVDTIGTVAKLGDNTFDLGQEDGVNVVVTKF</sequence>
<dbReference type="STRING" id="1058.SAMN05421783_12410"/>
<dbReference type="OrthoDB" id="5767758at2"/>
<protein>
    <submittedName>
        <fullName evidence="1">Uncharacterized protein</fullName>
    </submittedName>
</protein>
<reference evidence="2" key="1">
    <citation type="submission" date="2016-10" db="EMBL/GenBank/DDBJ databases">
        <authorList>
            <person name="Varghese N."/>
            <person name="Submissions S."/>
        </authorList>
    </citation>
    <scope>NUCLEOTIDE SEQUENCE [LARGE SCALE GENOMIC DNA]</scope>
    <source>
        <strain evidence="2">DSM 217</strain>
    </source>
</reference>
<dbReference type="RefSeq" id="WP_093036520.1">
    <property type="nucleotide sequence ID" value="NZ_FNNZ01000024.1"/>
</dbReference>
<name>A0A1H3BE01_THIRO</name>
<organism evidence="1 2">
    <name type="scientific">Thiocapsa roseopersicina</name>
    <dbReference type="NCBI Taxonomy" id="1058"/>
    <lineage>
        <taxon>Bacteria</taxon>
        <taxon>Pseudomonadati</taxon>
        <taxon>Pseudomonadota</taxon>
        <taxon>Gammaproteobacteria</taxon>
        <taxon>Chromatiales</taxon>
        <taxon>Chromatiaceae</taxon>
        <taxon>Thiocapsa</taxon>
    </lineage>
</organism>
<evidence type="ECO:0000313" key="1">
    <source>
        <dbReference type="EMBL" id="SDX39259.1"/>
    </source>
</evidence>
<dbReference type="Proteomes" id="UP000198816">
    <property type="component" value="Unassembled WGS sequence"/>
</dbReference>